<proteinExistence type="predicted"/>
<feature type="region of interest" description="Disordered" evidence="1">
    <location>
        <begin position="1"/>
        <end position="55"/>
    </location>
</feature>
<dbReference type="Proteomes" id="UP001302367">
    <property type="component" value="Chromosome 3"/>
</dbReference>
<feature type="compositionally biased region" description="Low complexity" evidence="1">
    <location>
        <begin position="136"/>
        <end position="147"/>
    </location>
</feature>
<dbReference type="EMBL" id="CP134186">
    <property type="protein sequence ID" value="WPB01018.1"/>
    <property type="molecule type" value="Genomic_DNA"/>
</dbReference>
<feature type="compositionally biased region" description="Polar residues" evidence="1">
    <location>
        <begin position="79"/>
        <end position="110"/>
    </location>
</feature>
<organism evidence="2 3">
    <name type="scientific">Cercospora beticola</name>
    <name type="common">Sugarbeet leaf spot fungus</name>
    <dbReference type="NCBI Taxonomy" id="122368"/>
    <lineage>
        <taxon>Eukaryota</taxon>
        <taxon>Fungi</taxon>
        <taxon>Dikarya</taxon>
        <taxon>Ascomycota</taxon>
        <taxon>Pezizomycotina</taxon>
        <taxon>Dothideomycetes</taxon>
        <taxon>Dothideomycetidae</taxon>
        <taxon>Mycosphaerellales</taxon>
        <taxon>Mycosphaerellaceae</taxon>
        <taxon>Cercospora</taxon>
    </lineage>
</organism>
<reference evidence="2 3" key="1">
    <citation type="submission" date="2023-09" db="EMBL/GenBank/DDBJ databases">
        <title>Complete-Gapless Cercospora beticola genome.</title>
        <authorList>
            <person name="Wyatt N.A."/>
            <person name="Spanner R.E."/>
            <person name="Bolton M.D."/>
        </authorList>
    </citation>
    <scope>NUCLEOTIDE SEQUENCE [LARGE SCALE GENOMIC DNA]</scope>
    <source>
        <strain evidence="2">Cb09-40</strain>
    </source>
</reference>
<feature type="compositionally biased region" description="Basic and acidic residues" evidence="1">
    <location>
        <begin position="112"/>
        <end position="122"/>
    </location>
</feature>
<gene>
    <name evidence="2" type="ORF">RHO25_005638</name>
</gene>
<evidence type="ECO:0000313" key="2">
    <source>
        <dbReference type="EMBL" id="WPB01018.1"/>
    </source>
</evidence>
<sequence>MVGISGSNIVEPRSQASPRVTNTNAAKENWNLFPVASDENTDAPPRGSESVTKHAGTWASTAVSIASAEIFEEDIDSYSPRQAPQPSISDRPQDEQITLQAAYQKQNRASNSKRDRVKEWLRHSGPRMLHVTATTAMEMEASEDSAALKSEDTNDWERSNDHDSDANGCESTCRANSEEGDMDRAE</sequence>
<name>A0ABZ0NND7_CERBT</name>
<feature type="region of interest" description="Disordered" evidence="1">
    <location>
        <begin position="75"/>
        <end position="186"/>
    </location>
</feature>
<accession>A0ABZ0NND7</accession>
<feature type="compositionally biased region" description="Basic and acidic residues" evidence="1">
    <location>
        <begin position="149"/>
        <end position="165"/>
    </location>
</feature>
<dbReference type="RefSeq" id="XP_065458753.1">
    <property type="nucleotide sequence ID" value="XM_065602681.1"/>
</dbReference>
<dbReference type="GeneID" id="90644168"/>
<feature type="compositionally biased region" description="Polar residues" evidence="1">
    <location>
        <begin position="1"/>
        <end position="26"/>
    </location>
</feature>
<evidence type="ECO:0000313" key="3">
    <source>
        <dbReference type="Proteomes" id="UP001302367"/>
    </source>
</evidence>
<evidence type="ECO:0000256" key="1">
    <source>
        <dbReference type="SAM" id="MobiDB-lite"/>
    </source>
</evidence>
<keyword evidence="3" id="KW-1185">Reference proteome</keyword>
<protein>
    <submittedName>
        <fullName evidence="2">Uncharacterized protein</fullName>
    </submittedName>
</protein>